<accession>A0ABM4PP77</accession>
<keyword evidence="3" id="KW-0479">Metal-binding</keyword>
<keyword evidence="10" id="KW-0469">Meiosis</keyword>
<feature type="compositionally biased region" description="Polar residues" evidence="11">
    <location>
        <begin position="452"/>
        <end position="461"/>
    </location>
</feature>
<keyword evidence="9 10" id="KW-0464">Manganese</keyword>
<dbReference type="InterPro" id="IPR029052">
    <property type="entry name" value="Metallo-depent_PP-like"/>
</dbReference>
<dbReference type="InterPro" id="IPR003701">
    <property type="entry name" value="Mre11"/>
</dbReference>
<dbReference type="Gene3D" id="3.60.21.10">
    <property type="match status" value="1"/>
</dbReference>
<dbReference type="CDD" id="cd00840">
    <property type="entry name" value="MPP_Mre11_N"/>
    <property type="match status" value="1"/>
</dbReference>
<name>A0ABM4PP77_EQUPR</name>
<keyword evidence="8 10" id="KW-0234">DNA repair</keyword>
<keyword evidence="4 10" id="KW-0255">Endonuclease</keyword>
<reference evidence="14" key="1">
    <citation type="submission" date="2025-08" db="UniProtKB">
        <authorList>
            <consortium name="RefSeq"/>
        </authorList>
    </citation>
    <scope>IDENTIFICATION</scope>
    <source>
        <tissue evidence="14">Blood</tissue>
    </source>
</reference>
<dbReference type="PIRSF" id="PIRSF000882">
    <property type="entry name" value="DSB_repair_MRE11"/>
    <property type="match status" value="1"/>
</dbReference>
<dbReference type="InterPro" id="IPR041796">
    <property type="entry name" value="Mre11_N"/>
</dbReference>
<organism evidence="13 14">
    <name type="scientific">Equus przewalskii</name>
    <name type="common">Przewalski's horse</name>
    <name type="synonym">Equus caballus przewalskii</name>
    <dbReference type="NCBI Taxonomy" id="9798"/>
    <lineage>
        <taxon>Eukaryota</taxon>
        <taxon>Metazoa</taxon>
        <taxon>Chordata</taxon>
        <taxon>Craniata</taxon>
        <taxon>Vertebrata</taxon>
        <taxon>Euteleostomi</taxon>
        <taxon>Mammalia</taxon>
        <taxon>Eutheria</taxon>
        <taxon>Laurasiatheria</taxon>
        <taxon>Perissodactyla</taxon>
        <taxon>Equidae</taxon>
        <taxon>Equus</taxon>
    </lineage>
</organism>
<evidence type="ECO:0000256" key="3">
    <source>
        <dbReference type="ARBA" id="ARBA00022723"/>
    </source>
</evidence>
<feature type="domain" description="Mre11 DNA-binding" evidence="12">
    <location>
        <begin position="138"/>
        <end position="305"/>
    </location>
</feature>
<evidence type="ECO:0000313" key="13">
    <source>
        <dbReference type="Proteomes" id="UP001652662"/>
    </source>
</evidence>
<evidence type="ECO:0000256" key="10">
    <source>
        <dbReference type="PIRNR" id="PIRNR000882"/>
    </source>
</evidence>
<keyword evidence="5 10" id="KW-0227">DNA damage</keyword>
<evidence type="ECO:0000256" key="9">
    <source>
        <dbReference type="ARBA" id="ARBA00023211"/>
    </source>
</evidence>
<dbReference type="GeneID" id="103546870"/>
<evidence type="ECO:0000256" key="6">
    <source>
        <dbReference type="ARBA" id="ARBA00022801"/>
    </source>
</evidence>
<feature type="region of interest" description="Disordered" evidence="11">
    <location>
        <begin position="349"/>
        <end position="368"/>
    </location>
</feature>
<evidence type="ECO:0000256" key="2">
    <source>
        <dbReference type="ARBA" id="ARBA00022722"/>
    </source>
</evidence>
<evidence type="ECO:0000259" key="12">
    <source>
        <dbReference type="SMART" id="SM01347"/>
    </source>
</evidence>
<keyword evidence="13" id="KW-1185">Reference proteome</keyword>
<sequence length="583" mass="66357">MSVEKIDISPVLLQKGSTKIALYGLGSIPDERLYRMFINKKVTMFRPKEDENSWFNLFVIHQNRSKHGSTNFIPEQFLDDFIDLVIWGHEHECKIAPTKNEQQLFYVSQPGSSVVTSLSPGEAVKKHVGLLRVKGRKMNMQKIPLCTVRQFFMEDVVLAAHPDIFNPDNPKVTQAIQNFCLEKIEEMLENAERERLGNCRQPEKPLIRLRVDYSGGFEPFSVLRFSQKFVDRVANPKDIIHFFRHKEQKENTGEEINFGKLITKPAEGTTLRVEDLVKQYFQTAEKNVQLSLLTERGMGEAVQEFVDKEEKDAIEELVKYQLEKTQRFLKERHIDALEDKIDEEVRRFRESRQKNTNEEDDEVREAMTRARALRSQAEDLASGFSADDLMSIDLAEQMADDSDDSVAAAANKGRGRGRGRRGGRGQNSASRGGSQRGRGTSLETSTRSRTSKASMPTSRNMSILDVFKPTRQQPSQDVATKNYSEVMEVDESDVEDNIFPTTSKTDQRWSSTSSSSKHMSQSQTAKGIEFESDELPRASLYILVLTASGCAMWDAATAWLDEQCHVRIQDPNQQHSGLPKWSV</sequence>
<comment type="function">
    <text evidence="10">Core component of the MRN complex, which plays a central role in double-strand break (DSB) repair, DNA recombination, maintenance of telomere integrity and meiosis. The MRN complex is involved in the repair of DNA double-strand breaks (DSBs) via homologous recombination (HR), an error-free mechanism which primarily occurs during S and G2 phases. The complex (1) mediates the end resection of damaged DNA, which generates proper single-stranded DNA, a key initial steps in HR, and is (2) required for the recruitment of other repair factors and efficient activation of ATM and ATR upon DNA damage. Within the MRN complex, MRE11 possesses both single-strand endonuclease activity and double-strand-specific 3'-5' exonuclease activity. MRE11 first endonucleolytically cleaves the 5' strand at DNA DSB ends to prevent non-homologous end joining (NHEJ) and licence HR. It then generates a single-stranded DNA gap via 3' to 5' exonucleolytic degradation, which is required for single-strand invasion and recombination.</text>
</comment>
<evidence type="ECO:0000256" key="7">
    <source>
        <dbReference type="ARBA" id="ARBA00022839"/>
    </source>
</evidence>
<feature type="region of interest" description="Disordered" evidence="11">
    <location>
        <begin position="497"/>
        <end position="525"/>
    </location>
</feature>
<evidence type="ECO:0000256" key="4">
    <source>
        <dbReference type="ARBA" id="ARBA00022759"/>
    </source>
</evidence>
<dbReference type="InterPro" id="IPR038487">
    <property type="entry name" value="Mre11_capping_dom"/>
</dbReference>
<dbReference type="Proteomes" id="UP001652662">
    <property type="component" value="Chromosome 6"/>
</dbReference>
<feature type="compositionally biased region" description="Low complexity" evidence="11">
    <location>
        <begin position="426"/>
        <end position="448"/>
    </location>
</feature>
<feature type="compositionally biased region" description="Low complexity" evidence="11">
    <location>
        <begin position="508"/>
        <end position="524"/>
    </location>
</feature>
<keyword evidence="6 10" id="KW-0378">Hydrolase</keyword>
<evidence type="ECO:0000313" key="14">
    <source>
        <dbReference type="RefSeq" id="XP_070479000.1"/>
    </source>
</evidence>
<evidence type="ECO:0000256" key="1">
    <source>
        <dbReference type="ARBA" id="ARBA00001936"/>
    </source>
</evidence>
<proteinExistence type="inferred from homology"/>
<keyword evidence="7 10" id="KW-0269">Exonuclease</keyword>
<dbReference type="PANTHER" id="PTHR10139">
    <property type="entry name" value="DOUBLE-STRAND BREAK REPAIR PROTEIN MRE11"/>
    <property type="match status" value="1"/>
</dbReference>
<evidence type="ECO:0000256" key="11">
    <source>
        <dbReference type="SAM" id="MobiDB-lite"/>
    </source>
</evidence>
<dbReference type="SUPFAM" id="SSF56300">
    <property type="entry name" value="Metallo-dependent phosphatases"/>
    <property type="match status" value="1"/>
</dbReference>
<keyword evidence="10" id="KW-0539">Nucleus</keyword>
<dbReference type="Gene3D" id="3.30.110.110">
    <property type="entry name" value="Mre11, capping domain"/>
    <property type="match status" value="1"/>
</dbReference>
<protein>
    <recommendedName>
        <fullName evidence="10">Double-strand break repair protein</fullName>
    </recommendedName>
</protein>
<evidence type="ECO:0000256" key="8">
    <source>
        <dbReference type="ARBA" id="ARBA00023204"/>
    </source>
</evidence>
<dbReference type="RefSeq" id="XP_070479000.1">
    <property type="nucleotide sequence ID" value="XM_070622899.1"/>
</dbReference>
<feature type="region of interest" description="Disordered" evidence="11">
    <location>
        <begin position="398"/>
        <end position="480"/>
    </location>
</feature>
<comment type="subcellular location">
    <subcellularLocation>
        <location evidence="10">Nucleus</location>
    </subcellularLocation>
</comment>
<keyword evidence="2 10" id="KW-0540">Nuclease</keyword>
<dbReference type="Pfam" id="PF04152">
    <property type="entry name" value="Mre11_DNA_bind"/>
    <property type="match status" value="1"/>
</dbReference>
<feature type="compositionally biased region" description="Basic residues" evidence="11">
    <location>
        <begin position="413"/>
        <end position="423"/>
    </location>
</feature>
<feature type="compositionally biased region" description="Polar residues" evidence="11">
    <location>
        <begin position="470"/>
        <end position="480"/>
    </location>
</feature>
<dbReference type="InterPro" id="IPR007281">
    <property type="entry name" value="Mre11_DNA-bd"/>
</dbReference>
<gene>
    <name evidence="14" type="primary">MRE11</name>
</gene>
<dbReference type="SMART" id="SM01347">
    <property type="entry name" value="Mre11_DNA_bind"/>
    <property type="match status" value="1"/>
</dbReference>
<comment type="cofactor">
    <cofactor evidence="1 10">
        <name>Mn(2+)</name>
        <dbReference type="ChEBI" id="CHEBI:29035"/>
    </cofactor>
</comment>
<evidence type="ECO:0000256" key="5">
    <source>
        <dbReference type="ARBA" id="ARBA00022763"/>
    </source>
</evidence>
<dbReference type="PANTHER" id="PTHR10139:SF1">
    <property type="entry name" value="DOUBLE-STRAND BREAK REPAIR PROTEIN MRE11"/>
    <property type="match status" value="1"/>
</dbReference>
<comment type="similarity">
    <text evidence="10">Belongs to the MRE11/RAD32 family.</text>
</comment>